<dbReference type="EC" id="6.3.2.17" evidence="3"/>
<evidence type="ECO:0000256" key="6">
    <source>
        <dbReference type="ARBA" id="ARBA00022741"/>
    </source>
</evidence>
<keyword evidence="8" id="KW-0460">Magnesium</keyword>
<dbReference type="Proteomes" id="UP000236311">
    <property type="component" value="Unassembled WGS sequence"/>
</dbReference>
<dbReference type="InterPro" id="IPR036615">
    <property type="entry name" value="Mur_ligase_C_dom_sf"/>
</dbReference>
<dbReference type="RefSeq" id="WP_103239652.1">
    <property type="nucleotide sequence ID" value="NZ_JANJZD010000001.1"/>
</dbReference>
<dbReference type="PROSITE" id="PS01011">
    <property type="entry name" value="FOLYLPOLYGLU_SYNT_1"/>
    <property type="match status" value="1"/>
</dbReference>
<evidence type="ECO:0000256" key="1">
    <source>
        <dbReference type="ARBA" id="ARBA00001946"/>
    </source>
</evidence>
<keyword evidence="4 11" id="KW-0436">Ligase</keyword>
<dbReference type="NCBIfam" id="TIGR01499">
    <property type="entry name" value="folC"/>
    <property type="match status" value="1"/>
</dbReference>
<evidence type="ECO:0000256" key="4">
    <source>
        <dbReference type="ARBA" id="ARBA00022598"/>
    </source>
</evidence>
<feature type="domain" description="Mur ligase C-terminal" evidence="12">
    <location>
        <begin position="307"/>
        <end position="427"/>
    </location>
</feature>
<keyword evidence="6 11" id="KW-0547">Nucleotide-binding</keyword>
<dbReference type="FunFam" id="3.40.1190.10:FF:000011">
    <property type="entry name" value="Folylpolyglutamate synthase/dihydrofolate synthase"/>
    <property type="match status" value="1"/>
</dbReference>
<evidence type="ECO:0000256" key="7">
    <source>
        <dbReference type="ARBA" id="ARBA00022840"/>
    </source>
</evidence>
<gene>
    <name evidence="13" type="primary">fgs_2</name>
    <name evidence="13" type="ORF">AMURIS_02281</name>
</gene>
<dbReference type="InterPro" id="IPR018109">
    <property type="entry name" value="Folylpolyglutamate_synth_CS"/>
</dbReference>
<dbReference type="GO" id="GO:0005524">
    <property type="term" value="F:ATP binding"/>
    <property type="evidence" value="ECO:0007669"/>
    <property type="project" value="UniProtKB-KW"/>
</dbReference>
<dbReference type="GO" id="GO:0046872">
    <property type="term" value="F:metal ion binding"/>
    <property type="evidence" value="ECO:0007669"/>
    <property type="project" value="UniProtKB-KW"/>
</dbReference>
<name>A0A2K4ZGG3_9FIRM</name>
<comment type="catalytic activity">
    <reaction evidence="10">
        <text>(6S)-5,6,7,8-tetrahydrofolyl-(gamma-L-Glu)(n) + L-glutamate + ATP = (6S)-5,6,7,8-tetrahydrofolyl-(gamma-L-Glu)(n+1) + ADP + phosphate + H(+)</text>
        <dbReference type="Rhea" id="RHEA:10580"/>
        <dbReference type="Rhea" id="RHEA-COMP:14738"/>
        <dbReference type="Rhea" id="RHEA-COMP:14740"/>
        <dbReference type="ChEBI" id="CHEBI:15378"/>
        <dbReference type="ChEBI" id="CHEBI:29985"/>
        <dbReference type="ChEBI" id="CHEBI:30616"/>
        <dbReference type="ChEBI" id="CHEBI:43474"/>
        <dbReference type="ChEBI" id="CHEBI:141005"/>
        <dbReference type="ChEBI" id="CHEBI:456216"/>
        <dbReference type="EC" id="6.3.2.17"/>
    </reaction>
</comment>
<evidence type="ECO:0000313" key="13">
    <source>
        <dbReference type="EMBL" id="SOY29560.1"/>
    </source>
</evidence>
<dbReference type="GO" id="GO:0008841">
    <property type="term" value="F:dihydrofolate synthase activity"/>
    <property type="evidence" value="ECO:0007669"/>
    <property type="project" value="TreeGrafter"/>
</dbReference>
<dbReference type="GO" id="GO:0004326">
    <property type="term" value="F:tetrahydrofolylpolyglutamate synthase activity"/>
    <property type="evidence" value="ECO:0007669"/>
    <property type="project" value="UniProtKB-EC"/>
</dbReference>
<dbReference type="EMBL" id="OFSM01000010">
    <property type="protein sequence ID" value="SOY29560.1"/>
    <property type="molecule type" value="Genomic_DNA"/>
</dbReference>
<evidence type="ECO:0000256" key="3">
    <source>
        <dbReference type="ARBA" id="ARBA00013025"/>
    </source>
</evidence>
<dbReference type="Gene3D" id="3.40.1190.10">
    <property type="entry name" value="Mur-like, catalytic domain"/>
    <property type="match status" value="1"/>
</dbReference>
<evidence type="ECO:0000256" key="9">
    <source>
        <dbReference type="ARBA" id="ARBA00030592"/>
    </source>
</evidence>
<dbReference type="InterPro" id="IPR004101">
    <property type="entry name" value="Mur_ligase_C"/>
</dbReference>
<evidence type="ECO:0000259" key="12">
    <source>
        <dbReference type="Pfam" id="PF02875"/>
    </source>
</evidence>
<evidence type="ECO:0000313" key="14">
    <source>
        <dbReference type="Proteomes" id="UP000236311"/>
    </source>
</evidence>
<proteinExistence type="inferred from homology"/>
<dbReference type="SUPFAM" id="SSF53623">
    <property type="entry name" value="MurD-like peptide ligases, catalytic domain"/>
    <property type="match status" value="1"/>
</dbReference>
<dbReference type="OrthoDB" id="9809356at2"/>
<sequence>MRKKQNIITFREAAGYINDIPRFATKNTMEDTRAFLHRLGDPDRKMRVIHVAGTNGKGSVCAYLRSILEAAGYRVALFTSPHLVQIRERFVVDGEMISEEDFLRAFLHIYDMLDWDGLESGREGVYHPSYFEYLFFIAMVLFPEKSPDFCLLETGVGGRLDATNSVSGKELSVITHISLDHVKYLGDTVEKIAREKAGIMQAGAPAVYWDTCCGTTDIFRQHAEEIGISAYSVSENDYYFSNFKRKTIDFCVHTKYYRDVNLTLDTIAAYQMENCALAVRAIEVLDQGRTITGEQIRRGVRACHWAGRMEEVLPEVYVDGAHNEDGIRAFLETVKADGRENGRSLLFSVLEGKDALHMTEKLVDSALFDRIVAAHIGDERALPGERLADLFGRFSECDVKVYEDVASAFCALLRQRKSQERIYVAGSLYLVGEIKELLNDDKFRRRIEEISAQPGSRGC</sequence>
<evidence type="ECO:0000256" key="8">
    <source>
        <dbReference type="ARBA" id="ARBA00022842"/>
    </source>
</evidence>
<accession>A0A2K4ZGG3</accession>
<dbReference type="SUPFAM" id="SSF53244">
    <property type="entry name" value="MurD-like peptide ligases, peptide-binding domain"/>
    <property type="match status" value="1"/>
</dbReference>
<dbReference type="AlphaFoldDB" id="A0A2K4ZGG3"/>
<evidence type="ECO:0000256" key="2">
    <source>
        <dbReference type="ARBA" id="ARBA00008276"/>
    </source>
</evidence>
<comment type="similarity">
    <text evidence="2 11">Belongs to the folylpolyglutamate synthase family.</text>
</comment>
<dbReference type="InterPro" id="IPR036565">
    <property type="entry name" value="Mur-like_cat_sf"/>
</dbReference>
<dbReference type="Pfam" id="PF02875">
    <property type="entry name" value="Mur_ligase_C"/>
    <property type="match status" value="1"/>
</dbReference>
<dbReference type="GO" id="GO:0005737">
    <property type="term" value="C:cytoplasm"/>
    <property type="evidence" value="ECO:0007669"/>
    <property type="project" value="TreeGrafter"/>
</dbReference>
<keyword evidence="7 11" id="KW-0067">ATP-binding</keyword>
<evidence type="ECO:0000256" key="10">
    <source>
        <dbReference type="ARBA" id="ARBA00047493"/>
    </source>
</evidence>
<comment type="cofactor">
    <cofactor evidence="1">
        <name>Mg(2+)</name>
        <dbReference type="ChEBI" id="CHEBI:18420"/>
    </cofactor>
</comment>
<reference evidence="13 14" key="1">
    <citation type="submission" date="2018-01" db="EMBL/GenBank/DDBJ databases">
        <authorList>
            <person name="Gaut B.S."/>
            <person name="Morton B.R."/>
            <person name="Clegg M.T."/>
            <person name="Duvall M.R."/>
        </authorList>
    </citation>
    <scope>NUCLEOTIDE SEQUENCE [LARGE SCALE GENOMIC DNA]</scope>
    <source>
        <strain evidence="13">GP69</strain>
    </source>
</reference>
<dbReference type="InterPro" id="IPR001645">
    <property type="entry name" value="Folylpolyglutamate_synth"/>
</dbReference>
<keyword evidence="14" id="KW-1185">Reference proteome</keyword>
<dbReference type="PANTHER" id="PTHR11136:SF0">
    <property type="entry name" value="DIHYDROFOLATE SYNTHETASE-RELATED"/>
    <property type="match status" value="1"/>
</dbReference>
<dbReference type="PANTHER" id="PTHR11136">
    <property type="entry name" value="FOLYLPOLYGLUTAMATE SYNTHASE-RELATED"/>
    <property type="match status" value="1"/>
</dbReference>
<evidence type="ECO:0000256" key="5">
    <source>
        <dbReference type="ARBA" id="ARBA00022723"/>
    </source>
</evidence>
<dbReference type="PIRSF" id="PIRSF001563">
    <property type="entry name" value="Folylpolyglu_synth"/>
    <property type="match status" value="1"/>
</dbReference>
<dbReference type="Gene3D" id="3.90.190.20">
    <property type="entry name" value="Mur ligase, C-terminal domain"/>
    <property type="match status" value="1"/>
</dbReference>
<evidence type="ECO:0000256" key="11">
    <source>
        <dbReference type="PIRNR" id="PIRNR001563"/>
    </source>
</evidence>
<organism evidence="13 14">
    <name type="scientific">Acetatifactor muris</name>
    <dbReference type="NCBI Taxonomy" id="879566"/>
    <lineage>
        <taxon>Bacteria</taxon>
        <taxon>Bacillati</taxon>
        <taxon>Bacillota</taxon>
        <taxon>Clostridia</taxon>
        <taxon>Lachnospirales</taxon>
        <taxon>Lachnospiraceae</taxon>
        <taxon>Acetatifactor</taxon>
    </lineage>
</organism>
<protein>
    <recommendedName>
        <fullName evidence="3">tetrahydrofolate synthase</fullName>
        <ecNumber evidence="3">6.3.2.17</ecNumber>
    </recommendedName>
    <alternativeName>
        <fullName evidence="9">Tetrahydrofolylpolyglutamate synthase</fullName>
    </alternativeName>
</protein>
<keyword evidence="5" id="KW-0479">Metal-binding</keyword>